<keyword evidence="8" id="KW-1185">Reference proteome</keyword>
<dbReference type="AlphaFoldDB" id="A0A7K5M623"/>
<sequence length="68" mass="7384">CTQCNKICCPKGDLQEHQVLHTGQHPWSCQQCGKAFACWLSLCMHRKIHLAAGTGPAGSKGCQCAICR</sequence>
<dbReference type="SUPFAM" id="SSF57667">
    <property type="entry name" value="beta-beta-alpha zinc fingers"/>
    <property type="match status" value="1"/>
</dbReference>
<dbReference type="Proteomes" id="UP000583740">
    <property type="component" value="Unassembled WGS sequence"/>
</dbReference>
<dbReference type="InterPro" id="IPR013087">
    <property type="entry name" value="Znf_C2H2_type"/>
</dbReference>
<feature type="non-terminal residue" evidence="7">
    <location>
        <position position="68"/>
    </location>
</feature>
<comment type="caution">
    <text evidence="7">The sequence shown here is derived from an EMBL/GenBank/DDBJ whole genome shotgun (WGS) entry which is preliminary data.</text>
</comment>
<keyword evidence="5" id="KW-0862">Zinc</keyword>
<keyword evidence="5" id="KW-0863">Zinc-finger</keyword>
<dbReference type="InterPro" id="IPR036236">
    <property type="entry name" value="Znf_C2H2_sf"/>
</dbReference>
<evidence type="ECO:0000313" key="7">
    <source>
        <dbReference type="EMBL" id="NWT26001.1"/>
    </source>
</evidence>
<evidence type="ECO:0000256" key="5">
    <source>
        <dbReference type="PROSITE-ProRule" id="PRU00042"/>
    </source>
</evidence>
<comment type="similarity">
    <text evidence="1">Belongs to the krueppel C2H2-type zinc-finger protein family.</text>
</comment>
<gene>
    <name evidence="7" type="primary">Znf408</name>
    <name evidence="7" type="ORF">CARCAR_R15670</name>
</gene>
<feature type="domain" description="C2H2-type" evidence="6">
    <location>
        <begin position="1"/>
        <end position="26"/>
    </location>
</feature>
<dbReference type="Gene3D" id="3.30.160.60">
    <property type="entry name" value="Classic Zinc Finger"/>
    <property type="match status" value="1"/>
</dbReference>
<evidence type="ECO:0000256" key="1">
    <source>
        <dbReference type="ARBA" id="ARBA00006991"/>
    </source>
</evidence>
<evidence type="ECO:0000259" key="6">
    <source>
        <dbReference type="PROSITE" id="PS50157"/>
    </source>
</evidence>
<protein>
    <submittedName>
        <fullName evidence="7">ZN408 protein</fullName>
    </submittedName>
</protein>
<dbReference type="GO" id="GO:0003677">
    <property type="term" value="F:DNA binding"/>
    <property type="evidence" value="ECO:0007669"/>
    <property type="project" value="UniProtKB-KW"/>
</dbReference>
<keyword evidence="3" id="KW-0238">DNA-binding</keyword>
<name>A0A7K5M623_CARCD</name>
<organism evidence="7 8">
    <name type="scientific">Cardinalis cardinalis</name>
    <name type="common">Northern cardinal</name>
    <dbReference type="NCBI Taxonomy" id="98964"/>
    <lineage>
        <taxon>Eukaryota</taxon>
        <taxon>Metazoa</taxon>
        <taxon>Chordata</taxon>
        <taxon>Craniata</taxon>
        <taxon>Vertebrata</taxon>
        <taxon>Euteleostomi</taxon>
        <taxon>Archelosauria</taxon>
        <taxon>Archosauria</taxon>
        <taxon>Dinosauria</taxon>
        <taxon>Saurischia</taxon>
        <taxon>Theropoda</taxon>
        <taxon>Coelurosauria</taxon>
        <taxon>Aves</taxon>
        <taxon>Neognathae</taxon>
        <taxon>Neoaves</taxon>
        <taxon>Telluraves</taxon>
        <taxon>Australaves</taxon>
        <taxon>Passeriformes</taxon>
        <taxon>Cardinalidae</taxon>
        <taxon>Cardinalis</taxon>
    </lineage>
</organism>
<feature type="domain" description="C2H2-type" evidence="6">
    <location>
        <begin position="27"/>
        <end position="54"/>
    </location>
</feature>
<dbReference type="GO" id="GO:0008270">
    <property type="term" value="F:zinc ion binding"/>
    <property type="evidence" value="ECO:0007669"/>
    <property type="project" value="UniProtKB-KW"/>
</dbReference>
<accession>A0A7K5M623</accession>
<dbReference type="FunFam" id="3.30.160.60:FF:002737">
    <property type="entry name" value="AGAP008430-PA"/>
    <property type="match status" value="1"/>
</dbReference>
<reference evidence="7 8" key="1">
    <citation type="submission" date="2019-09" db="EMBL/GenBank/DDBJ databases">
        <title>Bird 10,000 Genomes (B10K) Project - Family phase.</title>
        <authorList>
            <person name="Zhang G."/>
        </authorList>
    </citation>
    <scope>NUCLEOTIDE SEQUENCE [LARGE SCALE GENOMIC DNA]</scope>
    <source>
        <strain evidence="7">B10K-DU-001-69</strain>
        <tissue evidence="7">Muscle</tissue>
    </source>
</reference>
<dbReference type="SMART" id="SM00355">
    <property type="entry name" value="ZnF_C2H2"/>
    <property type="match status" value="2"/>
</dbReference>
<evidence type="ECO:0000313" key="8">
    <source>
        <dbReference type="Proteomes" id="UP000583740"/>
    </source>
</evidence>
<feature type="non-terminal residue" evidence="7">
    <location>
        <position position="1"/>
    </location>
</feature>
<dbReference type="PROSITE" id="PS50157">
    <property type="entry name" value="ZINC_FINGER_C2H2_2"/>
    <property type="match status" value="2"/>
</dbReference>
<keyword evidence="2" id="KW-0805">Transcription regulation</keyword>
<evidence type="ECO:0000256" key="3">
    <source>
        <dbReference type="ARBA" id="ARBA00023125"/>
    </source>
</evidence>
<dbReference type="PROSITE" id="PS00028">
    <property type="entry name" value="ZINC_FINGER_C2H2_1"/>
    <property type="match status" value="2"/>
</dbReference>
<proteinExistence type="inferred from homology"/>
<evidence type="ECO:0000256" key="4">
    <source>
        <dbReference type="ARBA" id="ARBA00023163"/>
    </source>
</evidence>
<dbReference type="EMBL" id="VYXE01007593">
    <property type="protein sequence ID" value="NWT26001.1"/>
    <property type="molecule type" value="Genomic_DNA"/>
</dbReference>
<evidence type="ECO:0000256" key="2">
    <source>
        <dbReference type="ARBA" id="ARBA00023015"/>
    </source>
</evidence>
<keyword evidence="5" id="KW-0479">Metal-binding</keyword>
<keyword evidence="4" id="KW-0804">Transcription</keyword>